<dbReference type="KEGG" id="sace:GIY23_18540"/>
<dbReference type="EMBL" id="CP045929">
    <property type="protein sequence ID" value="QGK71255.1"/>
    <property type="molecule type" value="Genomic_DNA"/>
</dbReference>
<keyword evidence="3" id="KW-0808">Transferase</keyword>
<keyword evidence="4" id="KW-1185">Reference proteome</keyword>
<keyword evidence="3" id="KW-0489">Methyltransferase</keyword>
<dbReference type="GO" id="GO:0032259">
    <property type="term" value="P:methylation"/>
    <property type="evidence" value="ECO:0007669"/>
    <property type="project" value="UniProtKB-KW"/>
</dbReference>
<dbReference type="InterPro" id="IPR029063">
    <property type="entry name" value="SAM-dependent_MTases_sf"/>
</dbReference>
<dbReference type="Proteomes" id="UP000371041">
    <property type="component" value="Chromosome"/>
</dbReference>
<dbReference type="PANTHER" id="PTHR23290">
    <property type="entry name" value="RRNA N6-ADENOSINE-METHYLTRANSFERASE METTL5"/>
    <property type="match status" value="1"/>
</dbReference>
<organism evidence="3 4">
    <name type="scientific">Allosaccharopolyspora coralli</name>
    <dbReference type="NCBI Taxonomy" id="2665642"/>
    <lineage>
        <taxon>Bacteria</taxon>
        <taxon>Bacillati</taxon>
        <taxon>Actinomycetota</taxon>
        <taxon>Actinomycetes</taxon>
        <taxon>Pseudonocardiales</taxon>
        <taxon>Pseudonocardiaceae</taxon>
        <taxon>Allosaccharopolyspora</taxon>
    </lineage>
</organism>
<dbReference type="RefSeq" id="WP_154077831.1">
    <property type="nucleotide sequence ID" value="NZ_CP045929.1"/>
</dbReference>
<dbReference type="InterPro" id="IPR002723">
    <property type="entry name" value="BpsA_C"/>
</dbReference>
<sequence>MSTPENPAHSFPSEDPTPGEAVRAMIDSSGAQSGPLRRILALLGEGPITFDALVRESATPRRTVEELLSAAGSAVTTDHGEVRLTDPGFAAQFTRTEPATPSHAADFVRQAVESGPVARAALDHVTATPETVLRRAEWLRDHYDLRGATVVCVGDHDLTSLAVAMVEPSARVLALDLDERVLAHIDTLAAEHDLPVRTLHADFRFGLAPSVRECADLVFTDPPYTPEGVGLFAARSAECLDEQGRMLVAYGYSDRTPALGHAVQQELLRLGFVFEAIVPDFHRYHGAQAIGSASDLLVCRPTSQTRKVLRRTGGIYTHGPQSVESSSGSMDEQSRTALRNLVGHDELSPPGWDRPLRKTAATPIFDLRDDPGPWLLRMLLACNGSSAAFLVPNNHPDIADAAGQTALRELITGKFGIRFHRSTPDSRHAVVLAESTSDGSVHGRLLWRAHGKLGNTWREALVAASGGDLTKRTARARVAESAPVPEDLHVRLIDLPRHRIAAVLHAAG</sequence>
<reference evidence="4" key="1">
    <citation type="submission" date="2019-11" db="EMBL/GenBank/DDBJ databases">
        <title>The complete genome sequence of Saccharopolyspora sp. E2A.</title>
        <authorList>
            <person name="Zhang G."/>
        </authorList>
    </citation>
    <scope>NUCLEOTIDE SEQUENCE [LARGE SCALE GENOMIC DNA]</scope>
    <source>
        <strain evidence="4">E2A</strain>
    </source>
</reference>
<accession>A0A5Q3QIB0</accession>
<feature type="region of interest" description="Disordered" evidence="1">
    <location>
        <begin position="1"/>
        <end position="20"/>
    </location>
</feature>
<evidence type="ECO:0000313" key="3">
    <source>
        <dbReference type="EMBL" id="QGK71255.1"/>
    </source>
</evidence>
<dbReference type="GO" id="GO:0006596">
    <property type="term" value="P:polyamine biosynthetic process"/>
    <property type="evidence" value="ECO:0007669"/>
    <property type="project" value="TreeGrafter"/>
</dbReference>
<dbReference type="CDD" id="cd02440">
    <property type="entry name" value="AdoMet_MTases"/>
    <property type="match status" value="1"/>
</dbReference>
<evidence type="ECO:0000313" key="4">
    <source>
        <dbReference type="Proteomes" id="UP000371041"/>
    </source>
</evidence>
<dbReference type="Pfam" id="PF01861">
    <property type="entry name" value="BpsA_C"/>
    <property type="match status" value="1"/>
</dbReference>
<dbReference type="SUPFAM" id="SSF53335">
    <property type="entry name" value="S-adenosyl-L-methionine-dependent methyltransferases"/>
    <property type="match status" value="1"/>
</dbReference>
<dbReference type="AlphaFoldDB" id="A0A5Q3QIB0"/>
<evidence type="ECO:0000259" key="2">
    <source>
        <dbReference type="Pfam" id="PF01861"/>
    </source>
</evidence>
<dbReference type="GO" id="GO:0008168">
    <property type="term" value="F:methyltransferase activity"/>
    <property type="evidence" value="ECO:0007669"/>
    <property type="project" value="UniProtKB-KW"/>
</dbReference>
<dbReference type="PANTHER" id="PTHR23290:SF0">
    <property type="entry name" value="RRNA N6-ADENOSINE-METHYLTRANSFERASE METTL5"/>
    <property type="match status" value="1"/>
</dbReference>
<dbReference type="InterPro" id="IPR051720">
    <property type="entry name" value="rRNA_MeTrfase/Polyamine_Synth"/>
</dbReference>
<feature type="domain" description="N(4)-bis(aminopropyl)spermidine synthase C-terminal" evidence="2">
    <location>
        <begin position="109"/>
        <end position="289"/>
    </location>
</feature>
<proteinExistence type="predicted"/>
<evidence type="ECO:0000256" key="1">
    <source>
        <dbReference type="SAM" id="MobiDB-lite"/>
    </source>
</evidence>
<name>A0A5Q3QIB0_9PSEU</name>
<dbReference type="PROSITE" id="PS00092">
    <property type="entry name" value="N6_MTASE"/>
    <property type="match status" value="1"/>
</dbReference>
<protein>
    <submittedName>
        <fullName evidence="3">Putative methyltransferase</fullName>
    </submittedName>
</protein>
<gene>
    <name evidence="3" type="ORF">GIY23_18540</name>
</gene>
<dbReference type="Gene3D" id="3.40.50.150">
    <property type="entry name" value="Vaccinia Virus protein VP39"/>
    <property type="match status" value="1"/>
</dbReference>
<dbReference type="GO" id="GO:0003676">
    <property type="term" value="F:nucleic acid binding"/>
    <property type="evidence" value="ECO:0007669"/>
    <property type="project" value="InterPro"/>
</dbReference>
<dbReference type="InterPro" id="IPR002052">
    <property type="entry name" value="DNA_methylase_N6_adenine_CS"/>
</dbReference>